<evidence type="ECO:0000313" key="2">
    <source>
        <dbReference type="EMBL" id="CAD8665789.1"/>
    </source>
</evidence>
<dbReference type="EMBL" id="HBFA01016244">
    <property type="protein sequence ID" value="CAD8665789.1"/>
    <property type="molecule type" value="Transcribed_RNA"/>
</dbReference>
<name>A0A7S0R359_9CHLO</name>
<feature type="compositionally biased region" description="Basic and acidic residues" evidence="1">
    <location>
        <begin position="48"/>
        <end position="64"/>
    </location>
</feature>
<feature type="compositionally biased region" description="Polar residues" evidence="1">
    <location>
        <begin position="443"/>
        <end position="458"/>
    </location>
</feature>
<evidence type="ECO:0000256" key="1">
    <source>
        <dbReference type="SAM" id="MobiDB-lite"/>
    </source>
</evidence>
<sequence>MFTQDYHPNKMMAGVSDLDFPDVSDYIDSCSMPTSSTPSQSSGDTTDDADHSMADGFTNDDHISFPEPSFGLPKVPTLSGSQQDGRLDDDRLEVTIEEVQALFAVEEAKSTTETTSATTFVGAETTEEKGAAEAPSSNAHAPPDLGRKISPSNSRKTLMDDSASSKRPPTTKPKRRTLAFLSARDRPLAVRPAPRPQAMWMNVHQPQSAPGMHVWGTPIPQSPGGSPVGPPMGTPFNNTGVPHGSLPAQGKQAIGTMAGSPLGTGQVTGSPIVSDTVRHTWPPSSTPPQPGMGQSVMAHPMQVQALGQPINQPMVAHQPLPAQHMGGGAPPLQSSMPMHGQSNIPPHQPMQAQPMHPALQPHAHHMGSHQVPHHRMHVSQDPAAMQSGASSRSLGGIPESHSPQRMGRHSTPGMMMTMSAPDALHHPHAHPGLQHPHAHQGRHSLQQTYSSPQLQVPNSLFMDPPPSFPAGGPIGLSLRKSTSLADLLNAAR</sequence>
<gene>
    <name evidence="2" type="ORF">POBO1169_LOCUS8353</name>
</gene>
<organism evidence="2">
    <name type="scientific">Pyramimonas obovata</name>
    <dbReference type="NCBI Taxonomy" id="1411642"/>
    <lineage>
        <taxon>Eukaryota</taxon>
        <taxon>Viridiplantae</taxon>
        <taxon>Chlorophyta</taxon>
        <taxon>Pyramimonadophyceae</taxon>
        <taxon>Pyramimonadales</taxon>
        <taxon>Pyramimonadaceae</taxon>
        <taxon>Pyramimonas</taxon>
        <taxon>Pyramimonas incertae sedis</taxon>
    </lineage>
</organism>
<feature type="region of interest" description="Disordered" evidence="1">
    <location>
        <begin position="324"/>
        <end position="477"/>
    </location>
</feature>
<reference evidence="2" key="1">
    <citation type="submission" date="2021-01" db="EMBL/GenBank/DDBJ databases">
        <authorList>
            <person name="Corre E."/>
            <person name="Pelletier E."/>
            <person name="Niang G."/>
            <person name="Scheremetjew M."/>
            <person name="Finn R."/>
            <person name="Kale V."/>
            <person name="Holt S."/>
            <person name="Cochrane G."/>
            <person name="Meng A."/>
            <person name="Brown T."/>
            <person name="Cohen L."/>
        </authorList>
    </citation>
    <scope>NUCLEOTIDE SEQUENCE</scope>
    <source>
        <strain evidence="2">CCMP722</strain>
    </source>
</reference>
<feature type="compositionally biased region" description="Low complexity" evidence="1">
    <location>
        <begin position="349"/>
        <end position="361"/>
    </location>
</feature>
<feature type="compositionally biased region" description="Polar residues" evidence="1">
    <location>
        <begin position="332"/>
        <end position="344"/>
    </location>
</feature>
<proteinExistence type="predicted"/>
<protein>
    <submittedName>
        <fullName evidence="2">Uncharacterized protein</fullName>
    </submittedName>
</protein>
<feature type="region of interest" description="Disordered" evidence="1">
    <location>
        <begin position="28"/>
        <end position="86"/>
    </location>
</feature>
<feature type="compositionally biased region" description="Basic residues" evidence="1">
    <location>
        <begin position="362"/>
        <end position="377"/>
    </location>
</feature>
<feature type="region of interest" description="Disordered" evidence="1">
    <location>
        <begin position="126"/>
        <end position="178"/>
    </location>
</feature>
<accession>A0A7S0R359</accession>
<feature type="compositionally biased region" description="Low complexity" evidence="1">
    <location>
        <begin position="28"/>
        <end position="44"/>
    </location>
</feature>
<dbReference type="AlphaFoldDB" id="A0A7S0R359"/>